<evidence type="ECO:0000256" key="1">
    <source>
        <dbReference type="ARBA" id="ARBA00023054"/>
    </source>
</evidence>
<organism evidence="4 5">
    <name type="scientific">Saguinus oedipus</name>
    <name type="common">Cotton-top tamarin</name>
    <name type="synonym">Oedipomidas oedipus</name>
    <dbReference type="NCBI Taxonomy" id="9490"/>
    <lineage>
        <taxon>Eukaryota</taxon>
        <taxon>Metazoa</taxon>
        <taxon>Chordata</taxon>
        <taxon>Craniata</taxon>
        <taxon>Vertebrata</taxon>
        <taxon>Euteleostomi</taxon>
        <taxon>Mammalia</taxon>
        <taxon>Eutheria</taxon>
        <taxon>Euarchontoglires</taxon>
        <taxon>Primates</taxon>
        <taxon>Haplorrhini</taxon>
        <taxon>Platyrrhini</taxon>
        <taxon>Cebidae</taxon>
        <taxon>Callitrichinae</taxon>
        <taxon>Saguinus</taxon>
    </lineage>
</organism>
<reference evidence="4 5" key="1">
    <citation type="submission" date="2023-05" db="EMBL/GenBank/DDBJ databases">
        <title>B98-5 Cell Line De Novo Hybrid Assembly: An Optical Mapping Approach.</title>
        <authorList>
            <person name="Kananen K."/>
            <person name="Auerbach J.A."/>
            <person name="Kautto E."/>
            <person name="Blachly J.S."/>
        </authorList>
    </citation>
    <scope>NUCLEOTIDE SEQUENCE [LARGE SCALE GENOMIC DNA]</scope>
    <source>
        <strain evidence="4">B95-8</strain>
        <tissue evidence="4">Cell line</tissue>
    </source>
</reference>
<dbReference type="PANTHER" id="PTHR24147">
    <property type="entry name" value="ANKYRIN REPEAT DOMAIN 36-RELATED"/>
    <property type="match status" value="1"/>
</dbReference>
<dbReference type="InterPro" id="IPR039497">
    <property type="entry name" value="CC144C-like_CC_dom"/>
</dbReference>
<evidence type="ECO:0000259" key="3">
    <source>
        <dbReference type="Pfam" id="PF14915"/>
    </source>
</evidence>
<dbReference type="InterPro" id="IPR050657">
    <property type="entry name" value="Ankyrin_repeat_domain"/>
</dbReference>
<dbReference type="Proteomes" id="UP001266305">
    <property type="component" value="Unassembled WGS sequence"/>
</dbReference>
<evidence type="ECO:0000313" key="4">
    <source>
        <dbReference type="EMBL" id="KAK2107916.1"/>
    </source>
</evidence>
<comment type="caution">
    <text evidence="4">The sequence shown here is derived from an EMBL/GenBank/DDBJ whole genome shotgun (WGS) entry which is preliminary data.</text>
</comment>
<evidence type="ECO:0000313" key="5">
    <source>
        <dbReference type="Proteomes" id="UP001266305"/>
    </source>
</evidence>
<keyword evidence="1 2" id="KW-0175">Coiled coil</keyword>
<gene>
    <name evidence="4" type="ORF">P7K49_013081</name>
</gene>
<feature type="coiled-coil region" evidence="2">
    <location>
        <begin position="150"/>
        <end position="215"/>
    </location>
</feature>
<feature type="coiled-coil region" evidence="2">
    <location>
        <begin position="77"/>
        <end position="104"/>
    </location>
</feature>
<dbReference type="Pfam" id="PF14915">
    <property type="entry name" value="CCDC144C"/>
    <property type="match status" value="1"/>
</dbReference>
<evidence type="ECO:0000256" key="2">
    <source>
        <dbReference type="SAM" id="Coils"/>
    </source>
</evidence>
<dbReference type="EMBL" id="JASSZA010000006">
    <property type="protein sequence ID" value="KAK2107916.1"/>
    <property type="molecule type" value="Genomic_DNA"/>
</dbReference>
<accession>A0ABQ9VFG4</accession>
<name>A0ABQ9VFG4_SAGOE</name>
<feature type="domain" description="CCDC144C-like coiled-coil" evidence="3">
    <location>
        <begin position="2"/>
        <end position="113"/>
    </location>
</feature>
<keyword evidence="5" id="KW-1185">Reference proteome</keyword>
<protein>
    <recommendedName>
        <fullName evidence="3">CCDC144C-like coiled-coil domain-containing protein</fullName>
    </recommendedName>
</protein>
<proteinExistence type="predicted"/>
<sequence>MDQRQAQHRIKEMKQIRLSEEAKKNQFMVKRNCEERICQLECKNLLLKRHLDVAHKEGNNKEIVINVGRGCLESGQEDFLEEKNKELMNEHNYLKEKLFQYEKEEAEKTVVNRYKKFLEMTINMLNVFGNEELSFHGDLKTDQLKMDTLLNKLKHKFDDLIAEKEALSSKHANLTEDNQVIQQELLSMKNVQQECEKHEEDKKMLEEEILNLNTYMENNMLELDAVQNINQS</sequence>
<dbReference type="PANTHER" id="PTHR24147:SF64">
    <property type="entry name" value="ANKYRIN REPEAT DOMAIN-CONTAINING PROTEIN 19-RELATED"/>
    <property type="match status" value="1"/>
</dbReference>